<comment type="caution">
    <text evidence="2">The sequence shown here is derived from an EMBL/GenBank/DDBJ whole genome shotgun (WGS) entry which is preliminary data.</text>
</comment>
<dbReference type="Proteomes" id="UP000037751">
    <property type="component" value="Unassembled WGS sequence"/>
</dbReference>
<gene>
    <name evidence="2" type="ORF">Malapachy_2463</name>
</gene>
<dbReference type="EMBL" id="LGAV01000002">
    <property type="protein sequence ID" value="KOS15315.1"/>
    <property type="molecule type" value="Genomic_DNA"/>
</dbReference>
<dbReference type="AlphaFoldDB" id="A0A0M9VQA6"/>
<name>A0A0M9VQA6_9BASI</name>
<protein>
    <submittedName>
        <fullName evidence="2">Uncharacterized protein</fullName>
    </submittedName>
</protein>
<evidence type="ECO:0000256" key="1">
    <source>
        <dbReference type="SAM" id="MobiDB-lite"/>
    </source>
</evidence>
<keyword evidence="3" id="KW-1185">Reference proteome</keyword>
<dbReference type="RefSeq" id="XP_017992947.1">
    <property type="nucleotide sequence ID" value="XM_018136952.1"/>
</dbReference>
<dbReference type="GeneID" id="28728827"/>
<evidence type="ECO:0000313" key="2">
    <source>
        <dbReference type="EMBL" id="KOS15315.1"/>
    </source>
</evidence>
<evidence type="ECO:0000313" key="3">
    <source>
        <dbReference type="Proteomes" id="UP000037751"/>
    </source>
</evidence>
<dbReference type="OrthoDB" id="298344at2759"/>
<dbReference type="STRING" id="77020.A0A0M9VQA6"/>
<feature type="compositionally biased region" description="Acidic residues" evidence="1">
    <location>
        <begin position="212"/>
        <end position="221"/>
    </location>
</feature>
<reference evidence="2 3" key="1">
    <citation type="submission" date="2015-07" db="EMBL/GenBank/DDBJ databases">
        <title>Draft Genome Sequence of Malassezia furfur CBS1878 and Malassezia pachydermatis CBS1879.</title>
        <authorList>
            <person name="Triana S."/>
            <person name="Ohm R."/>
            <person name="Gonzalez A."/>
            <person name="DeCock H."/>
            <person name="Restrepo S."/>
            <person name="Celis A."/>
        </authorList>
    </citation>
    <scope>NUCLEOTIDE SEQUENCE [LARGE SCALE GENOMIC DNA]</scope>
    <source>
        <strain evidence="2 3">CBS 1879</strain>
    </source>
</reference>
<dbReference type="VEuPathDB" id="FungiDB:Malapachy_2463"/>
<proteinExistence type="predicted"/>
<sequence>MYVTYALTGAVSWDSVPTTATASSSTPEKDTKRVKRIRLKQSTSAFPTLPTLYEGPLLCENMLARIYLYSYLVHLDHADALAWPTHHVDALHCWDDTLAFSILQRLLVPLAHLTSIEQGQPTSRTQEAVHAVRQFHAASHTPWAAARHLAEHYPVPFHALPHVASTLPSLASKPKARAVVEDVAPRRTRSAARLEARVAQLEERLREPVALSDDEDDEDEAPYTSRRRSQRAATLAVKKAHADLRARAAQLRAPQAPVLHDDAPPMPLEEKWACLVTLCDALAISTAKMPPFENPLHKLVQPIVDAAHSTHERKQRVQEVEQQCADELRALQKTAPSMVSPQYAAWKQQKQEMIATHERQKRWVRAEMYLQARREALRDGPLGCDAQGREYWHLLPVSDPSKVCAEAAQGVATPSMTGHWSHKLLVHMRGADVWYATTSTDDVDAMLAYLRSRTYRALLAKDATSPRLEPLLASLEGVRDYLAWAYH</sequence>
<accession>A0A0M9VQA6</accession>
<feature type="region of interest" description="Disordered" evidence="1">
    <location>
        <begin position="207"/>
        <end position="232"/>
    </location>
</feature>
<organism evidence="2 3">
    <name type="scientific">Malassezia pachydermatis</name>
    <dbReference type="NCBI Taxonomy" id="77020"/>
    <lineage>
        <taxon>Eukaryota</taxon>
        <taxon>Fungi</taxon>
        <taxon>Dikarya</taxon>
        <taxon>Basidiomycota</taxon>
        <taxon>Ustilaginomycotina</taxon>
        <taxon>Malasseziomycetes</taxon>
        <taxon>Malasseziales</taxon>
        <taxon>Malasseziaceae</taxon>
        <taxon>Malassezia</taxon>
    </lineage>
</organism>